<dbReference type="STRING" id="28181.BEN30_17230"/>
<name>A0A1E5Q2U9_9PROT</name>
<evidence type="ECO:0000313" key="1">
    <source>
        <dbReference type="EMBL" id="OEJ63779.1"/>
    </source>
</evidence>
<proteinExistence type="predicted"/>
<organism evidence="1 2">
    <name type="scientific">Magnetovibrio blakemorei</name>
    <dbReference type="NCBI Taxonomy" id="28181"/>
    <lineage>
        <taxon>Bacteria</taxon>
        <taxon>Pseudomonadati</taxon>
        <taxon>Pseudomonadota</taxon>
        <taxon>Alphaproteobacteria</taxon>
        <taxon>Rhodospirillales</taxon>
        <taxon>Magnetovibrionaceae</taxon>
        <taxon>Magnetovibrio</taxon>
    </lineage>
</organism>
<evidence type="ECO:0008006" key="3">
    <source>
        <dbReference type="Google" id="ProtNLM"/>
    </source>
</evidence>
<gene>
    <name evidence="1" type="ORF">BEN30_17230</name>
</gene>
<dbReference type="OrthoDB" id="9800876at2"/>
<keyword evidence="2" id="KW-1185">Reference proteome</keyword>
<sequence>MNLEFDEILAVVENLGADELTIWIESGWVRPEETVPTPKFSAVDVARVRLIHECIYELGVEIDTLPLILSLVDQVYGLRRELAVLVEAVEELPEETKTKILQRVGRVGQD</sequence>
<dbReference type="Proteomes" id="UP000095347">
    <property type="component" value="Unassembled WGS sequence"/>
</dbReference>
<evidence type="ECO:0000313" key="2">
    <source>
        <dbReference type="Proteomes" id="UP000095347"/>
    </source>
</evidence>
<reference evidence="2" key="1">
    <citation type="submission" date="2016-07" db="EMBL/GenBank/DDBJ databases">
        <authorList>
            <person name="Florea S."/>
            <person name="Webb J.S."/>
            <person name="Jaromczyk J."/>
            <person name="Schardl C.L."/>
        </authorList>
    </citation>
    <scope>NUCLEOTIDE SEQUENCE [LARGE SCALE GENOMIC DNA]</scope>
    <source>
        <strain evidence="2">MV-1</strain>
    </source>
</reference>
<protein>
    <recommendedName>
        <fullName evidence="3">MerR family transcriptional regulator</fullName>
    </recommendedName>
</protein>
<accession>A0A1E5Q2U9</accession>
<dbReference type="EMBL" id="MCGG01000084">
    <property type="protein sequence ID" value="OEJ63779.1"/>
    <property type="molecule type" value="Genomic_DNA"/>
</dbReference>
<comment type="caution">
    <text evidence="1">The sequence shown here is derived from an EMBL/GenBank/DDBJ whole genome shotgun (WGS) entry which is preliminary data.</text>
</comment>
<dbReference type="AlphaFoldDB" id="A0A1E5Q2U9"/>
<dbReference type="Gene3D" id="1.10.1660.10">
    <property type="match status" value="1"/>
</dbReference>
<dbReference type="RefSeq" id="WP_069959530.1">
    <property type="nucleotide sequence ID" value="NZ_MCGG01000084.1"/>
</dbReference>